<feature type="domain" description="Tyr recombinase" evidence="6">
    <location>
        <begin position="106"/>
        <end position="291"/>
    </location>
</feature>
<dbReference type="AlphaFoldDB" id="A0A560L1A7"/>
<dbReference type="Proteomes" id="UP000321304">
    <property type="component" value="Unassembled WGS sequence"/>
</dbReference>
<evidence type="ECO:0000256" key="5">
    <source>
        <dbReference type="PROSITE-ProRule" id="PRU01248"/>
    </source>
</evidence>
<dbReference type="Gene3D" id="1.10.443.10">
    <property type="entry name" value="Intergrase catalytic core"/>
    <property type="match status" value="1"/>
</dbReference>
<keyword evidence="9" id="KW-1185">Reference proteome</keyword>
<evidence type="ECO:0000259" key="7">
    <source>
        <dbReference type="PROSITE" id="PS51900"/>
    </source>
</evidence>
<dbReference type="Gene3D" id="1.10.150.130">
    <property type="match status" value="1"/>
</dbReference>
<gene>
    <name evidence="8" type="ORF">FBZ93_11636</name>
</gene>
<dbReference type="InterPro" id="IPR010998">
    <property type="entry name" value="Integrase_recombinase_N"/>
</dbReference>
<keyword evidence="3 5" id="KW-0238">DNA-binding</keyword>
<name>A0A560L1A7_9BRAD</name>
<accession>A0A560L1A7</accession>
<dbReference type="PROSITE" id="PS51898">
    <property type="entry name" value="TYR_RECOMBINASE"/>
    <property type="match status" value="1"/>
</dbReference>
<dbReference type="InterPro" id="IPR044068">
    <property type="entry name" value="CB"/>
</dbReference>
<dbReference type="InterPro" id="IPR011010">
    <property type="entry name" value="DNA_brk_join_enz"/>
</dbReference>
<comment type="caution">
    <text evidence="8">The sequence shown here is derived from an EMBL/GenBank/DDBJ whole genome shotgun (WGS) entry which is preliminary data.</text>
</comment>
<evidence type="ECO:0000313" key="8">
    <source>
        <dbReference type="EMBL" id="TWB89321.1"/>
    </source>
</evidence>
<evidence type="ECO:0000256" key="2">
    <source>
        <dbReference type="ARBA" id="ARBA00022908"/>
    </source>
</evidence>
<dbReference type="InterPro" id="IPR013762">
    <property type="entry name" value="Integrase-like_cat_sf"/>
</dbReference>
<organism evidence="8 9">
    <name type="scientific">Bradyrhizobium macuxiense</name>
    <dbReference type="NCBI Taxonomy" id="1755647"/>
    <lineage>
        <taxon>Bacteria</taxon>
        <taxon>Pseudomonadati</taxon>
        <taxon>Pseudomonadota</taxon>
        <taxon>Alphaproteobacteria</taxon>
        <taxon>Hyphomicrobiales</taxon>
        <taxon>Nitrobacteraceae</taxon>
        <taxon>Bradyrhizobium</taxon>
    </lineage>
</organism>
<evidence type="ECO:0000256" key="3">
    <source>
        <dbReference type="ARBA" id="ARBA00023125"/>
    </source>
</evidence>
<evidence type="ECO:0000256" key="1">
    <source>
        <dbReference type="ARBA" id="ARBA00008857"/>
    </source>
</evidence>
<dbReference type="PROSITE" id="PS51900">
    <property type="entry name" value="CB"/>
    <property type="match status" value="1"/>
</dbReference>
<dbReference type="InterPro" id="IPR050090">
    <property type="entry name" value="Tyrosine_recombinase_XerCD"/>
</dbReference>
<dbReference type="Pfam" id="PF02899">
    <property type="entry name" value="Phage_int_SAM_1"/>
    <property type="match status" value="1"/>
</dbReference>
<feature type="domain" description="Core-binding (CB)" evidence="7">
    <location>
        <begin position="1"/>
        <end position="86"/>
    </location>
</feature>
<dbReference type="InterPro" id="IPR002104">
    <property type="entry name" value="Integrase_catalytic"/>
</dbReference>
<evidence type="ECO:0000259" key="6">
    <source>
        <dbReference type="PROSITE" id="PS51898"/>
    </source>
</evidence>
<dbReference type="Pfam" id="PF00589">
    <property type="entry name" value="Phage_integrase"/>
    <property type="match status" value="1"/>
</dbReference>
<dbReference type="GO" id="GO:0006310">
    <property type="term" value="P:DNA recombination"/>
    <property type="evidence" value="ECO:0007669"/>
    <property type="project" value="UniProtKB-KW"/>
</dbReference>
<protein>
    <submittedName>
        <fullName evidence="8">Integrase/recombinase XerD</fullName>
    </submittedName>
</protein>
<dbReference type="GO" id="GO:0015074">
    <property type="term" value="P:DNA integration"/>
    <property type="evidence" value="ECO:0007669"/>
    <property type="project" value="UniProtKB-KW"/>
</dbReference>
<dbReference type="RefSeq" id="WP_146991638.1">
    <property type="nucleotide sequence ID" value="NZ_VITY01000016.1"/>
</dbReference>
<dbReference type="GO" id="GO:0003677">
    <property type="term" value="F:DNA binding"/>
    <property type="evidence" value="ECO:0007669"/>
    <property type="project" value="UniProtKB-UniRule"/>
</dbReference>
<proteinExistence type="inferred from homology"/>
<dbReference type="InterPro" id="IPR004107">
    <property type="entry name" value="Integrase_SAM-like_N"/>
</dbReference>
<keyword evidence="4" id="KW-0233">DNA recombination</keyword>
<sequence>MLISTAVAEFLRYCAIDRQLSVHSIEAYATDLNDFHRFVGVGRSVESVSSADLGAFLSDLLERRCLSISTARRRFACLRTFFRRMVSQAAANPFDGWRLELPRRKRLPRCLSRLEVRGLLSNLASSRRGRSSSSASVLTAVRLMIATGIRVGELCKILISDVTPEGTSVRIRGKGSRDRHVYVSDAALRHELLQLLKSQTKQPTRDGHLFVNRLRRPMRPQSVRVALRRHYEVSSSRRRVTPHMLRHTAATLLIERGVDIRFVQKLLGHSSISTTEIYTHVSDEALRTSLERADVLANLAA</sequence>
<dbReference type="PANTHER" id="PTHR30349">
    <property type="entry name" value="PHAGE INTEGRASE-RELATED"/>
    <property type="match status" value="1"/>
</dbReference>
<dbReference type="EMBL" id="VITY01000016">
    <property type="protein sequence ID" value="TWB89321.1"/>
    <property type="molecule type" value="Genomic_DNA"/>
</dbReference>
<comment type="similarity">
    <text evidence="1">Belongs to the 'phage' integrase family.</text>
</comment>
<dbReference type="SUPFAM" id="SSF56349">
    <property type="entry name" value="DNA breaking-rejoining enzymes"/>
    <property type="match status" value="1"/>
</dbReference>
<reference evidence="8 9" key="1">
    <citation type="submission" date="2019-06" db="EMBL/GenBank/DDBJ databases">
        <title>Genomic Encyclopedia of Type Strains, Phase IV (KMG-V): Genome sequencing to study the core and pangenomes of soil and plant-associated prokaryotes.</title>
        <authorList>
            <person name="Whitman W."/>
        </authorList>
    </citation>
    <scope>NUCLEOTIDE SEQUENCE [LARGE SCALE GENOMIC DNA]</scope>
    <source>
        <strain evidence="8 9">BR 10355</strain>
    </source>
</reference>
<dbReference type="PANTHER" id="PTHR30349:SF41">
    <property type="entry name" value="INTEGRASE_RECOMBINASE PROTEIN MJ0367-RELATED"/>
    <property type="match status" value="1"/>
</dbReference>
<evidence type="ECO:0000313" key="9">
    <source>
        <dbReference type="Proteomes" id="UP000321304"/>
    </source>
</evidence>
<keyword evidence="2" id="KW-0229">DNA integration</keyword>
<dbReference type="OrthoDB" id="9801717at2"/>
<evidence type="ECO:0000256" key="4">
    <source>
        <dbReference type="ARBA" id="ARBA00023172"/>
    </source>
</evidence>